<evidence type="ECO:0000256" key="4">
    <source>
        <dbReference type="ARBA" id="ARBA00022777"/>
    </source>
</evidence>
<evidence type="ECO:0000256" key="1">
    <source>
        <dbReference type="ARBA" id="ARBA00004370"/>
    </source>
</evidence>
<dbReference type="PROSITE" id="PS50885">
    <property type="entry name" value="HAMP"/>
    <property type="match status" value="1"/>
</dbReference>
<gene>
    <name evidence="7" type="ORF">HMPREF9473_02914</name>
</gene>
<dbReference type="InterPro" id="IPR003660">
    <property type="entry name" value="HAMP_dom"/>
</dbReference>
<keyword evidence="3" id="KW-0808">Transferase</keyword>
<evidence type="ECO:0000313" key="8">
    <source>
        <dbReference type="Proteomes" id="UP000005384"/>
    </source>
</evidence>
<evidence type="ECO:0000313" key="7">
    <source>
        <dbReference type="EMBL" id="EHI59101.1"/>
    </source>
</evidence>
<keyword evidence="8" id="KW-1185">Reference proteome</keyword>
<comment type="subcellular location">
    <subcellularLocation>
        <location evidence="1">Membrane</location>
    </subcellularLocation>
</comment>
<feature type="transmembrane region" description="Helical" evidence="5">
    <location>
        <begin position="59"/>
        <end position="82"/>
    </location>
</feature>
<keyword evidence="5" id="KW-1133">Transmembrane helix</keyword>
<reference evidence="7 8" key="1">
    <citation type="submission" date="2011-08" db="EMBL/GenBank/DDBJ databases">
        <title>The Genome Sequence of Clostridium hathewayi WAL-18680.</title>
        <authorList>
            <consortium name="The Broad Institute Genome Sequencing Platform"/>
            <person name="Earl A."/>
            <person name="Ward D."/>
            <person name="Feldgarden M."/>
            <person name="Gevers D."/>
            <person name="Finegold S.M."/>
            <person name="Summanen P.H."/>
            <person name="Molitoris D.R."/>
            <person name="Song M."/>
            <person name="Daigneault M."/>
            <person name="Allen-Vercoe E."/>
            <person name="Young S.K."/>
            <person name="Zeng Q."/>
            <person name="Gargeya S."/>
            <person name="Fitzgerald M."/>
            <person name="Haas B."/>
            <person name="Abouelleil A."/>
            <person name="Alvarado L."/>
            <person name="Arachchi H.M."/>
            <person name="Berlin A."/>
            <person name="Brown A."/>
            <person name="Chapman S.B."/>
            <person name="Chen Z."/>
            <person name="Dunbar C."/>
            <person name="Freedman E."/>
            <person name="Gearin G."/>
            <person name="Gellesch M."/>
            <person name="Goldberg J."/>
            <person name="Griggs A."/>
            <person name="Gujja S."/>
            <person name="Heiman D."/>
            <person name="Howarth C."/>
            <person name="Larson L."/>
            <person name="Lui A."/>
            <person name="MacDonald P.J.P."/>
            <person name="Montmayeur A."/>
            <person name="Murphy C."/>
            <person name="Neiman D."/>
            <person name="Pearson M."/>
            <person name="Priest M."/>
            <person name="Roberts A."/>
            <person name="Saif S."/>
            <person name="Shea T."/>
            <person name="Shenoy N."/>
            <person name="Sisk P."/>
            <person name="Stolte C."/>
            <person name="Sykes S."/>
            <person name="Wortman J."/>
            <person name="Nusbaum C."/>
            <person name="Birren B."/>
        </authorList>
    </citation>
    <scope>NUCLEOTIDE SEQUENCE [LARGE SCALE GENOMIC DNA]</scope>
    <source>
        <strain evidence="7 8">WAL-18680</strain>
    </source>
</reference>
<evidence type="ECO:0000259" key="6">
    <source>
        <dbReference type="PROSITE" id="PS50885"/>
    </source>
</evidence>
<protein>
    <recommendedName>
        <fullName evidence="6">HAMP domain-containing protein</fullName>
    </recommendedName>
</protein>
<dbReference type="SUPFAM" id="SSF158472">
    <property type="entry name" value="HAMP domain-like"/>
    <property type="match status" value="1"/>
</dbReference>
<dbReference type="Proteomes" id="UP000005384">
    <property type="component" value="Unassembled WGS sequence"/>
</dbReference>
<dbReference type="InterPro" id="IPR010559">
    <property type="entry name" value="Sig_transdc_His_kin_internal"/>
</dbReference>
<name>G5IHD6_9FIRM</name>
<dbReference type="InterPro" id="IPR003594">
    <property type="entry name" value="HATPase_dom"/>
</dbReference>
<dbReference type="Pfam" id="PF00672">
    <property type="entry name" value="HAMP"/>
    <property type="match status" value="1"/>
</dbReference>
<dbReference type="InterPro" id="IPR036890">
    <property type="entry name" value="HATPase_C_sf"/>
</dbReference>
<evidence type="ECO:0000256" key="3">
    <source>
        <dbReference type="ARBA" id="ARBA00022679"/>
    </source>
</evidence>
<feature type="domain" description="HAMP" evidence="6">
    <location>
        <begin position="359"/>
        <end position="413"/>
    </location>
</feature>
<comment type="caution">
    <text evidence="7">The sequence shown here is derived from an EMBL/GenBank/DDBJ whole genome shotgun (WGS) entry which is preliminary data.</text>
</comment>
<dbReference type="PATRIC" id="fig|742737.3.peg.2914"/>
<dbReference type="GO" id="GO:0016020">
    <property type="term" value="C:membrane"/>
    <property type="evidence" value="ECO:0007669"/>
    <property type="project" value="UniProtKB-SubCell"/>
</dbReference>
<dbReference type="InterPro" id="IPR050640">
    <property type="entry name" value="Bact_2-comp_sensor_kinase"/>
</dbReference>
<keyword evidence="2" id="KW-0597">Phosphoprotein</keyword>
<keyword evidence="5" id="KW-0812">Transmembrane</keyword>
<keyword evidence="5" id="KW-0472">Membrane</keyword>
<feature type="transmembrane region" description="Helical" evidence="5">
    <location>
        <begin position="336"/>
        <end position="358"/>
    </location>
</feature>
<sequence>MKGFYFFFVHFDRYGGRNVWTSHFLSSIIRCMNKEVAIDNMNIHNMISRLNTRTISFRLTVLCLTAAATISICISGVLIGHISGLVREENETYLDNLLDNLTSGIDTTLYNASQVDRMLLNHVDIQDILLRSQSPDYTAQDYLHDSEKIAIIMNSLSVTEGIFYTSFYSGSGRFLFDGSSSSHPVTRDLFAEPWIQEHREAIDSRSMFLISPIHAPKGFYGNFKPFMVMRPLKDIITKEVTAYVVVYADSSEFQSLLLKNLQGISRDIQTGPVLSIRLADTDGIIIASTNKDEYGRAIGDFAQPEHLLSRQSQYSGFTVYMEPSPTYLSHALRTTLVPILGILAGILLVFGLLIITLLRWMLLPLKNLTANMRLVGRGNFKLRLDESLCRDDDIREVYHGFNHMTGKIDNLITNVYEQQLLLKSAQLQSLTYQINPHFLYNTLQTIEAIAEVRDTPEVQTIATSLAQMFRYNLKPENFVPLSDELAHLEAYFSIERIRFRNQITFATDLAPELFSLPVPKFVLQPIVENAVIHAFHRISGDGSQVTITGEIVSETNLVLHVSDNGVGMEPEQVEALNRKLKDAGAAPAIQAKESIGLINVHQRLVNCCGPDYGLTIVSQAGVGTRVDIRLPYSPHDTH</sequence>
<dbReference type="Pfam" id="PF02518">
    <property type="entry name" value="HATPase_c"/>
    <property type="match status" value="1"/>
</dbReference>
<dbReference type="GO" id="GO:0000155">
    <property type="term" value="F:phosphorelay sensor kinase activity"/>
    <property type="evidence" value="ECO:0007669"/>
    <property type="project" value="InterPro"/>
</dbReference>
<dbReference type="AlphaFoldDB" id="G5IHD6"/>
<evidence type="ECO:0000256" key="2">
    <source>
        <dbReference type="ARBA" id="ARBA00022553"/>
    </source>
</evidence>
<organism evidence="7 8">
    <name type="scientific">Hungatella hathewayi WAL-18680</name>
    <dbReference type="NCBI Taxonomy" id="742737"/>
    <lineage>
        <taxon>Bacteria</taxon>
        <taxon>Bacillati</taxon>
        <taxon>Bacillota</taxon>
        <taxon>Clostridia</taxon>
        <taxon>Lachnospirales</taxon>
        <taxon>Lachnospiraceae</taxon>
        <taxon>Hungatella</taxon>
    </lineage>
</organism>
<evidence type="ECO:0000256" key="5">
    <source>
        <dbReference type="SAM" id="Phobius"/>
    </source>
</evidence>
<dbReference type="EMBL" id="ADLN01000076">
    <property type="protein sequence ID" value="EHI59101.1"/>
    <property type="molecule type" value="Genomic_DNA"/>
</dbReference>
<accession>G5IHD6</accession>
<dbReference type="Pfam" id="PF06580">
    <property type="entry name" value="His_kinase"/>
    <property type="match status" value="1"/>
</dbReference>
<keyword evidence="4" id="KW-0418">Kinase</keyword>
<dbReference type="CDD" id="cd06225">
    <property type="entry name" value="HAMP"/>
    <property type="match status" value="1"/>
</dbReference>
<dbReference type="SUPFAM" id="SSF55874">
    <property type="entry name" value="ATPase domain of HSP90 chaperone/DNA topoisomerase II/histidine kinase"/>
    <property type="match status" value="1"/>
</dbReference>
<dbReference type="PANTHER" id="PTHR34220:SF7">
    <property type="entry name" value="SENSOR HISTIDINE KINASE YPDA"/>
    <property type="match status" value="1"/>
</dbReference>
<dbReference type="PANTHER" id="PTHR34220">
    <property type="entry name" value="SENSOR HISTIDINE KINASE YPDA"/>
    <property type="match status" value="1"/>
</dbReference>
<dbReference type="Gene3D" id="3.30.565.10">
    <property type="entry name" value="Histidine kinase-like ATPase, C-terminal domain"/>
    <property type="match status" value="1"/>
</dbReference>
<dbReference type="Gene3D" id="6.10.340.10">
    <property type="match status" value="1"/>
</dbReference>
<proteinExistence type="predicted"/>
<dbReference type="HOGENOM" id="CLU_020473_6_1_9"/>
<dbReference type="SMART" id="SM00304">
    <property type="entry name" value="HAMP"/>
    <property type="match status" value="1"/>
</dbReference>